<evidence type="ECO:0000313" key="2">
    <source>
        <dbReference type="EMBL" id="KZC07332.1"/>
    </source>
</evidence>
<name>A0A154P654_DUFNO</name>
<feature type="region of interest" description="Disordered" evidence="1">
    <location>
        <begin position="42"/>
        <end position="107"/>
    </location>
</feature>
<sequence>MAAKYETSKKRTGIHGDDMANELGQRDILPINPQEITITAIKETRSLRSGTIPKRTASKSNITPNRGSFSDMEEDSSTSQKNISLSNRLKKNKEKYSPSKEPDLNKSITSKEHVSLKEILSGPLPHTSKVINFSTDTESTSEVDSQSYNKPVIVTSNITNPELTIDSLDESRLKCRNPYSNLF</sequence>
<proteinExistence type="predicted"/>
<organism evidence="2 3">
    <name type="scientific">Dufourea novaeangliae</name>
    <name type="common">Sweat bee</name>
    <dbReference type="NCBI Taxonomy" id="178035"/>
    <lineage>
        <taxon>Eukaryota</taxon>
        <taxon>Metazoa</taxon>
        <taxon>Ecdysozoa</taxon>
        <taxon>Arthropoda</taxon>
        <taxon>Hexapoda</taxon>
        <taxon>Insecta</taxon>
        <taxon>Pterygota</taxon>
        <taxon>Neoptera</taxon>
        <taxon>Endopterygota</taxon>
        <taxon>Hymenoptera</taxon>
        <taxon>Apocrita</taxon>
        <taxon>Aculeata</taxon>
        <taxon>Apoidea</taxon>
        <taxon>Anthophila</taxon>
        <taxon>Halictidae</taxon>
        <taxon>Rophitinae</taxon>
        <taxon>Dufourea</taxon>
    </lineage>
</organism>
<accession>A0A154P654</accession>
<evidence type="ECO:0000256" key="1">
    <source>
        <dbReference type="SAM" id="MobiDB-lite"/>
    </source>
</evidence>
<reference evidence="2 3" key="1">
    <citation type="submission" date="2015-07" db="EMBL/GenBank/DDBJ databases">
        <title>The genome of Dufourea novaeangliae.</title>
        <authorList>
            <person name="Pan H."/>
            <person name="Kapheim K."/>
        </authorList>
    </citation>
    <scope>NUCLEOTIDE SEQUENCE [LARGE SCALE GENOMIC DNA]</scope>
    <source>
        <strain evidence="2">0120121106</strain>
        <tissue evidence="2">Whole body</tissue>
    </source>
</reference>
<feature type="compositionally biased region" description="Basic and acidic residues" evidence="1">
    <location>
        <begin position="1"/>
        <end position="18"/>
    </location>
</feature>
<keyword evidence="3" id="KW-1185">Reference proteome</keyword>
<feature type="compositionally biased region" description="Polar residues" evidence="1">
    <location>
        <begin position="77"/>
        <end position="87"/>
    </location>
</feature>
<dbReference type="EMBL" id="KQ434823">
    <property type="protein sequence ID" value="KZC07332.1"/>
    <property type="molecule type" value="Genomic_DNA"/>
</dbReference>
<feature type="region of interest" description="Disordered" evidence="1">
    <location>
        <begin position="1"/>
        <end position="26"/>
    </location>
</feature>
<evidence type="ECO:0000313" key="3">
    <source>
        <dbReference type="Proteomes" id="UP000076502"/>
    </source>
</evidence>
<feature type="compositionally biased region" description="Polar residues" evidence="1">
    <location>
        <begin position="58"/>
        <end position="68"/>
    </location>
</feature>
<feature type="compositionally biased region" description="Basic and acidic residues" evidence="1">
    <location>
        <begin position="94"/>
        <end position="107"/>
    </location>
</feature>
<dbReference type="Proteomes" id="UP000076502">
    <property type="component" value="Unassembled WGS sequence"/>
</dbReference>
<gene>
    <name evidence="2" type="ORF">WN55_07743</name>
</gene>
<protein>
    <submittedName>
        <fullName evidence="2">Uncharacterized protein</fullName>
    </submittedName>
</protein>
<dbReference type="AlphaFoldDB" id="A0A154P654"/>